<evidence type="ECO:0000256" key="1">
    <source>
        <dbReference type="SAM" id="MobiDB-lite"/>
    </source>
</evidence>
<dbReference type="InterPro" id="IPR019410">
    <property type="entry name" value="Methyltransf_16"/>
</dbReference>
<dbReference type="Gene3D" id="3.40.50.150">
    <property type="entry name" value="Vaccinia Virus protein VP39"/>
    <property type="match status" value="1"/>
</dbReference>
<feature type="region of interest" description="Disordered" evidence="1">
    <location>
        <begin position="1"/>
        <end position="23"/>
    </location>
</feature>
<reference evidence="2 3" key="1">
    <citation type="journal article" date="2017" name="Mycologia">
        <title>Bifiguratus adelaidae, gen. et sp. nov., a new member of Mucoromycotina in endophytic and soil-dwelling habitats.</title>
        <authorList>
            <person name="Torres-Cruz T.J."/>
            <person name="Billingsley Tobias T.L."/>
            <person name="Almatruk M."/>
            <person name="Hesse C."/>
            <person name="Kuske C.R."/>
            <person name="Desiro A."/>
            <person name="Benucci G.M."/>
            <person name="Bonito G."/>
            <person name="Stajich J.E."/>
            <person name="Dunlap C."/>
            <person name="Arnold A.E."/>
            <person name="Porras-Alfaro A."/>
        </authorList>
    </citation>
    <scope>NUCLEOTIDE SEQUENCE [LARGE SCALE GENOMIC DNA]</scope>
    <source>
        <strain evidence="2 3">AZ0501</strain>
    </source>
</reference>
<dbReference type="Pfam" id="PF10294">
    <property type="entry name" value="Methyltransf_16"/>
    <property type="match status" value="1"/>
</dbReference>
<dbReference type="GO" id="GO:0032991">
    <property type="term" value="C:protein-containing complex"/>
    <property type="evidence" value="ECO:0007669"/>
    <property type="project" value="TreeGrafter"/>
</dbReference>
<dbReference type="PANTHER" id="PTHR14614">
    <property type="entry name" value="HEPATOCELLULAR CARCINOMA-ASSOCIATED ANTIGEN"/>
    <property type="match status" value="1"/>
</dbReference>
<dbReference type="CDD" id="cd02440">
    <property type="entry name" value="AdoMet_MTases"/>
    <property type="match status" value="1"/>
</dbReference>
<dbReference type="PANTHER" id="PTHR14614:SF109">
    <property type="entry name" value="RIBOSOMAL LYSINE N-METHYLTRANSFERASE 5"/>
    <property type="match status" value="1"/>
</dbReference>
<dbReference type="AlphaFoldDB" id="A0A261Y2J8"/>
<evidence type="ECO:0000313" key="3">
    <source>
        <dbReference type="Proteomes" id="UP000242875"/>
    </source>
</evidence>
<feature type="compositionally biased region" description="Basic residues" evidence="1">
    <location>
        <begin position="1"/>
        <end position="13"/>
    </location>
</feature>
<accession>A0A261Y2J8</accession>
<sequence length="288" mass="32261">MPHGGKGTRKANKRTPSEDQTVEKVNAHAVATIRGWHDGEFRTESLTRLDRWKLQASDSITVHAGHVDVELGQDPHSDLLGGYVWLSSIVFCSYLAQIASRPSKSDLIKVENGSVWLELGAGVGLIGLLLAKLGVGQVVITDVRELVQTMQQNVEANGFSNEEGSAILARELFWGNQDQINRLKEQYETFDYIVACDCIYSEASASALAQTMWMLASTKTTIIVLTELRNKGAQDAFIKEAEPLLYIETIQPSRWQSKIDQDIEFEEDLVIYKCTRRESSKERSRKRS</sequence>
<name>A0A261Y2J8_9FUNG</name>
<comment type="caution">
    <text evidence="2">The sequence shown here is derived from an EMBL/GenBank/DDBJ whole genome shotgun (WGS) entry which is preliminary data.</text>
</comment>
<gene>
    <name evidence="2" type="ORF">BZG36_02336</name>
</gene>
<dbReference type="InterPro" id="IPR029063">
    <property type="entry name" value="SAM-dependent_MTases_sf"/>
</dbReference>
<dbReference type="Proteomes" id="UP000242875">
    <property type="component" value="Unassembled WGS sequence"/>
</dbReference>
<dbReference type="OrthoDB" id="194386at2759"/>
<dbReference type="GO" id="GO:0005829">
    <property type="term" value="C:cytosol"/>
    <property type="evidence" value="ECO:0007669"/>
    <property type="project" value="TreeGrafter"/>
</dbReference>
<evidence type="ECO:0000313" key="2">
    <source>
        <dbReference type="EMBL" id="OZJ04840.1"/>
    </source>
</evidence>
<protein>
    <submittedName>
        <fullName evidence="2">Uncharacterized protein</fullName>
    </submittedName>
</protein>
<organism evidence="2 3">
    <name type="scientific">Bifiguratus adelaidae</name>
    <dbReference type="NCBI Taxonomy" id="1938954"/>
    <lineage>
        <taxon>Eukaryota</taxon>
        <taxon>Fungi</taxon>
        <taxon>Fungi incertae sedis</taxon>
        <taxon>Mucoromycota</taxon>
        <taxon>Mucoromycotina</taxon>
        <taxon>Endogonomycetes</taxon>
        <taxon>Endogonales</taxon>
        <taxon>Endogonales incertae sedis</taxon>
        <taxon>Bifiguratus</taxon>
    </lineage>
</organism>
<dbReference type="SUPFAM" id="SSF53335">
    <property type="entry name" value="S-adenosyl-L-methionine-dependent methyltransferases"/>
    <property type="match status" value="1"/>
</dbReference>
<proteinExistence type="predicted"/>
<dbReference type="EMBL" id="MVBO01000029">
    <property type="protein sequence ID" value="OZJ04840.1"/>
    <property type="molecule type" value="Genomic_DNA"/>
</dbReference>
<keyword evidence="3" id="KW-1185">Reference proteome</keyword>